<evidence type="ECO:0000259" key="2">
    <source>
        <dbReference type="Pfam" id="PF00561"/>
    </source>
</evidence>
<protein>
    <submittedName>
        <fullName evidence="3">Alpha/beta hydrolase</fullName>
    </submittedName>
</protein>
<organism evidence="3 4">
    <name type="scientific">Undibacterium nitidum</name>
    <dbReference type="NCBI Taxonomy" id="2762298"/>
    <lineage>
        <taxon>Bacteria</taxon>
        <taxon>Pseudomonadati</taxon>
        <taxon>Pseudomonadota</taxon>
        <taxon>Betaproteobacteria</taxon>
        <taxon>Burkholderiales</taxon>
        <taxon>Oxalobacteraceae</taxon>
        <taxon>Undibacterium</taxon>
    </lineage>
</organism>
<dbReference type="AlphaFoldDB" id="A0A923KLL6"/>
<keyword evidence="3" id="KW-0378">Hydrolase</keyword>
<dbReference type="InterPro" id="IPR029058">
    <property type="entry name" value="AB_hydrolase_fold"/>
</dbReference>
<dbReference type="GO" id="GO:0016020">
    <property type="term" value="C:membrane"/>
    <property type="evidence" value="ECO:0007669"/>
    <property type="project" value="TreeGrafter"/>
</dbReference>
<dbReference type="PANTHER" id="PTHR43798">
    <property type="entry name" value="MONOACYLGLYCEROL LIPASE"/>
    <property type="match status" value="1"/>
</dbReference>
<evidence type="ECO:0000313" key="3">
    <source>
        <dbReference type="EMBL" id="MBC3881985.1"/>
    </source>
</evidence>
<sequence length="283" mass="31084">MKRTQTHFSMTTSAKLLGLGVALSLSLSSCASHVVYTTGHTGINNVPLAYSKMGSGGPTVVFQSGLGDGKDSWSPIASSLARGSQVFAYDRPGYGDSKESSAARDPCTIATELRSALHQAGVRPPFLLVGHSIGGIYQYAFARMYAEDVLGVVLIDPTHPRHWETIQAQSPTLTATMKTVRLVGFSATERREFDEQTTCLDRFDFKQPLTMPVKVMLRTEFQKIESGAFEKIVKDLQPDWKTITGTPELIYVQGAGHYIHRDQTQQVIKTIADFRSEVSHQAK</sequence>
<dbReference type="EMBL" id="JACOFZ010000003">
    <property type="protein sequence ID" value="MBC3881985.1"/>
    <property type="molecule type" value="Genomic_DNA"/>
</dbReference>
<evidence type="ECO:0000256" key="1">
    <source>
        <dbReference type="SAM" id="SignalP"/>
    </source>
</evidence>
<dbReference type="RefSeq" id="WP_186916360.1">
    <property type="nucleotide sequence ID" value="NZ_JACOFZ010000003.1"/>
</dbReference>
<dbReference type="Gene3D" id="3.40.50.1820">
    <property type="entry name" value="alpha/beta hydrolase"/>
    <property type="match status" value="1"/>
</dbReference>
<dbReference type="GO" id="GO:0046464">
    <property type="term" value="P:acylglycerol catabolic process"/>
    <property type="evidence" value="ECO:0007669"/>
    <property type="project" value="TreeGrafter"/>
</dbReference>
<dbReference type="Proteomes" id="UP000627446">
    <property type="component" value="Unassembled WGS sequence"/>
</dbReference>
<accession>A0A923KLL6</accession>
<comment type="caution">
    <text evidence="3">The sequence shown here is derived from an EMBL/GenBank/DDBJ whole genome shotgun (WGS) entry which is preliminary data.</text>
</comment>
<dbReference type="PROSITE" id="PS51257">
    <property type="entry name" value="PROKAR_LIPOPROTEIN"/>
    <property type="match status" value="1"/>
</dbReference>
<dbReference type="InterPro" id="IPR000073">
    <property type="entry name" value="AB_hydrolase_1"/>
</dbReference>
<dbReference type="InterPro" id="IPR050266">
    <property type="entry name" value="AB_hydrolase_sf"/>
</dbReference>
<dbReference type="Pfam" id="PF00561">
    <property type="entry name" value="Abhydrolase_1"/>
    <property type="match status" value="1"/>
</dbReference>
<dbReference type="PANTHER" id="PTHR43798:SF5">
    <property type="entry name" value="MONOACYLGLYCEROL LIPASE ABHD6"/>
    <property type="match status" value="1"/>
</dbReference>
<dbReference type="SUPFAM" id="SSF53474">
    <property type="entry name" value="alpha/beta-Hydrolases"/>
    <property type="match status" value="1"/>
</dbReference>
<dbReference type="GO" id="GO:0047372">
    <property type="term" value="F:monoacylglycerol lipase activity"/>
    <property type="evidence" value="ECO:0007669"/>
    <property type="project" value="TreeGrafter"/>
</dbReference>
<keyword evidence="4" id="KW-1185">Reference proteome</keyword>
<feature type="signal peptide" evidence="1">
    <location>
        <begin position="1"/>
        <end position="31"/>
    </location>
</feature>
<evidence type="ECO:0000313" key="4">
    <source>
        <dbReference type="Proteomes" id="UP000627446"/>
    </source>
</evidence>
<reference evidence="3" key="1">
    <citation type="submission" date="2020-08" db="EMBL/GenBank/DDBJ databases">
        <title>Novel species isolated from subtropical streams in China.</title>
        <authorList>
            <person name="Lu H."/>
        </authorList>
    </citation>
    <scope>NUCLEOTIDE SEQUENCE</scope>
    <source>
        <strain evidence="3">LX22W</strain>
    </source>
</reference>
<feature type="chain" id="PRO_5036950677" evidence="1">
    <location>
        <begin position="32"/>
        <end position="283"/>
    </location>
</feature>
<proteinExistence type="predicted"/>
<gene>
    <name evidence="3" type="ORF">H8K36_11400</name>
</gene>
<feature type="domain" description="AB hydrolase-1" evidence="2">
    <location>
        <begin position="58"/>
        <end position="191"/>
    </location>
</feature>
<name>A0A923KLL6_9BURK</name>
<keyword evidence="1" id="KW-0732">Signal</keyword>